<feature type="transmembrane region" description="Helical" evidence="2">
    <location>
        <begin position="44"/>
        <end position="65"/>
    </location>
</feature>
<protein>
    <submittedName>
        <fullName evidence="3">Uncharacterized protein</fullName>
    </submittedName>
</protein>
<keyword evidence="2" id="KW-0472">Membrane</keyword>
<sequence length="226" mass="25184">MPIIHSDLLPSSPPKQNPPTRYLAIKAPFYKTCPTAPSKKSNVYTMLLFLAILLVCMPLTLALTLPRLPPHDDFQYTSPITIGRAAFETYTANPKLFITLPPTTTPSTSESGPEPTYAGYDDDVKEGDEDQRPHRPVFQVTKSQVEDVLRKTLHLDFRLQVVSSANKGKDDKREILGEIPVQITIHSLRLGGLSAPRVHSQSWNEQHDPVNYGNIPLTEPVQHVGK</sequence>
<keyword evidence="4" id="KW-1185">Reference proteome</keyword>
<name>A0A9P6UEP9_9FUNG</name>
<proteinExistence type="predicted"/>
<evidence type="ECO:0000313" key="4">
    <source>
        <dbReference type="Proteomes" id="UP000823405"/>
    </source>
</evidence>
<feature type="compositionally biased region" description="Low complexity" evidence="1">
    <location>
        <begin position="101"/>
        <end position="116"/>
    </location>
</feature>
<reference evidence="3" key="1">
    <citation type="journal article" date="2020" name="Fungal Divers.">
        <title>Resolving the Mortierellaceae phylogeny through synthesis of multi-gene phylogenetics and phylogenomics.</title>
        <authorList>
            <person name="Vandepol N."/>
            <person name="Liber J."/>
            <person name="Desiro A."/>
            <person name="Na H."/>
            <person name="Kennedy M."/>
            <person name="Barry K."/>
            <person name="Grigoriev I.V."/>
            <person name="Miller A.N."/>
            <person name="O'Donnell K."/>
            <person name="Stajich J.E."/>
            <person name="Bonito G."/>
        </authorList>
    </citation>
    <scope>NUCLEOTIDE SEQUENCE</scope>
    <source>
        <strain evidence="3">NVP60</strain>
    </source>
</reference>
<gene>
    <name evidence="3" type="ORF">BGZ97_008241</name>
</gene>
<dbReference type="Proteomes" id="UP000823405">
    <property type="component" value="Unassembled WGS sequence"/>
</dbReference>
<evidence type="ECO:0000256" key="2">
    <source>
        <dbReference type="SAM" id="Phobius"/>
    </source>
</evidence>
<keyword evidence="2" id="KW-0812">Transmembrane</keyword>
<evidence type="ECO:0000313" key="3">
    <source>
        <dbReference type="EMBL" id="KAG0284296.1"/>
    </source>
</evidence>
<dbReference type="EMBL" id="JAAAIN010003733">
    <property type="protein sequence ID" value="KAG0284296.1"/>
    <property type="molecule type" value="Genomic_DNA"/>
</dbReference>
<feature type="region of interest" description="Disordered" evidence="1">
    <location>
        <begin position="202"/>
        <end position="226"/>
    </location>
</feature>
<organism evidence="3 4">
    <name type="scientific">Linnemannia gamsii</name>
    <dbReference type="NCBI Taxonomy" id="64522"/>
    <lineage>
        <taxon>Eukaryota</taxon>
        <taxon>Fungi</taxon>
        <taxon>Fungi incertae sedis</taxon>
        <taxon>Mucoromycota</taxon>
        <taxon>Mortierellomycotina</taxon>
        <taxon>Mortierellomycetes</taxon>
        <taxon>Mortierellales</taxon>
        <taxon>Mortierellaceae</taxon>
        <taxon>Linnemannia</taxon>
    </lineage>
</organism>
<dbReference type="AlphaFoldDB" id="A0A9P6UEP9"/>
<feature type="compositionally biased region" description="Acidic residues" evidence="1">
    <location>
        <begin position="120"/>
        <end position="129"/>
    </location>
</feature>
<evidence type="ECO:0000256" key="1">
    <source>
        <dbReference type="SAM" id="MobiDB-lite"/>
    </source>
</evidence>
<keyword evidence="2" id="KW-1133">Transmembrane helix</keyword>
<dbReference type="OrthoDB" id="2426299at2759"/>
<feature type="region of interest" description="Disordered" evidence="1">
    <location>
        <begin position="101"/>
        <end position="135"/>
    </location>
</feature>
<comment type="caution">
    <text evidence="3">The sequence shown here is derived from an EMBL/GenBank/DDBJ whole genome shotgun (WGS) entry which is preliminary data.</text>
</comment>
<accession>A0A9P6UEP9</accession>